<proteinExistence type="predicted"/>
<name>A0A5N5SWY0_9CRUS</name>
<keyword evidence="2" id="KW-1185">Reference proteome</keyword>
<evidence type="ECO:0000313" key="2">
    <source>
        <dbReference type="Proteomes" id="UP000326759"/>
    </source>
</evidence>
<dbReference type="AlphaFoldDB" id="A0A5N5SWY0"/>
<sequence>MALVFHIGDQNHLPPVPAGFPKCGTWAPKPVQDLHSKIRKYGNGSVMLELSSNNENEFISYRYSNVANQRPRNPQHGNAMRKTASKLLINLILLLGVLL</sequence>
<protein>
    <submittedName>
        <fullName evidence="1">Uncharacterized protein</fullName>
    </submittedName>
</protein>
<organism evidence="1 2">
    <name type="scientific">Armadillidium nasatum</name>
    <dbReference type="NCBI Taxonomy" id="96803"/>
    <lineage>
        <taxon>Eukaryota</taxon>
        <taxon>Metazoa</taxon>
        <taxon>Ecdysozoa</taxon>
        <taxon>Arthropoda</taxon>
        <taxon>Crustacea</taxon>
        <taxon>Multicrustacea</taxon>
        <taxon>Malacostraca</taxon>
        <taxon>Eumalacostraca</taxon>
        <taxon>Peracarida</taxon>
        <taxon>Isopoda</taxon>
        <taxon>Oniscidea</taxon>
        <taxon>Crinocheta</taxon>
        <taxon>Armadillidiidae</taxon>
        <taxon>Armadillidium</taxon>
    </lineage>
</organism>
<dbReference type="Proteomes" id="UP000326759">
    <property type="component" value="Unassembled WGS sequence"/>
</dbReference>
<comment type="caution">
    <text evidence="1">The sequence shown here is derived from an EMBL/GenBank/DDBJ whole genome shotgun (WGS) entry which is preliminary data.</text>
</comment>
<dbReference type="EMBL" id="SEYY01019194">
    <property type="protein sequence ID" value="KAB7498532.1"/>
    <property type="molecule type" value="Genomic_DNA"/>
</dbReference>
<reference evidence="1 2" key="1">
    <citation type="journal article" date="2019" name="PLoS Biol.">
        <title>Sex chromosomes control vertical transmission of feminizing Wolbachia symbionts in an isopod.</title>
        <authorList>
            <person name="Becking T."/>
            <person name="Chebbi M.A."/>
            <person name="Giraud I."/>
            <person name="Moumen B."/>
            <person name="Laverre T."/>
            <person name="Caubet Y."/>
            <person name="Peccoud J."/>
            <person name="Gilbert C."/>
            <person name="Cordaux R."/>
        </authorList>
    </citation>
    <scope>NUCLEOTIDE SEQUENCE [LARGE SCALE GENOMIC DNA]</scope>
    <source>
        <strain evidence="1">ANa2</strain>
        <tissue evidence="1">Whole body excluding digestive tract and cuticle</tissue>
    </source>
</reference>
<accession>A0A5N5SWY0</accession>
<gene>
    <name evidence="1" type="ORF">Anas_13362</name>
</gene>
<evidence type="ECO:0000313" key="1">
    <source>
        <dbReference type="EMBL" id="KAB7498532.1"/>
    </source>
</evidence>